<accession>A0A5S3VAG0</accession>
<dbReference type="PANTHER" id="PTHR42160">
    <property type="entry name" value="URACIL-DNA GLYCOSYLASE SUPERFAMILY PROTEIN"/>
    <property type="match status" value="1"/>
</dbReference>
<dbReference type="PANTHER" id="PTHR42160:SF1">
    <property type="entry name" value="URACIL-DNA GLYCOSYLASE SUPERFAMILY PROTEIN"/>
    <property type="match status" value="1"/>
</dbReference>
<dbReference type="AlphaFoldDB" id="A0A5S3VAG0"/>
<dbReference type="InterPro" id="IPR047124">
    <property type="entry name" value="HI_0220.2"/>
</dbReference>
<protein>
    <submittedName>
        <fullName evidence="2">Uracil-DNA glycosylase</fullName>
    </submittedName>
</protein>
<dbReference type="EMBL" id="PNBX01000029">
    <property type="protein sequence ID" value="TMO68840.1"/>
    <property type="molecule type" value="Genomic_DNA"/>
</dbReference>
<dbReference type="Proteomes" id="UP000307217">
    <property type="component" value="Unassembled WGS sequence"/>
</dbReference>
<name>A0A5S3VAG0_9GAMM</name>
<dbReference type="OrthoDB" id="9789139at2"/>
<dbReference type="RefSeq" id="WP_138591378.1">
    <property type="nucleotide sequence ID" value="NZ_PNBX01000029.1"/>
</dbReference>
<reference evidence="3" key="2">
    <citation type="submission" date="2019-06" db="EMBL/GenBank/DDBJ databases">
        <title>Co-occurence of chitin degradation, pigmentation and bioactivity in marine Pseudoalteromonas.</title>
        <authorList>
            <person name="Sonnenschein E.C."/>
            <person name="Bech P.K."/>
        </authorList>
    </citation>
    <scope>NUCLEOTIDE SEQUENCE [LARGE SCALE GENOMIC DNA]</scope>
    <source>
        <strain evidence="3">S3790</strain>
    </source>
</reference>
<comment type="caution">
    <text evidence="2">The sequence shown here is derived from an EMBL/GenBank/DDBJ whole genome shotgun (WGS) entry which is preliminary data.</text>
</comment>
<dbReference type="SMART" id="SM00986">
    <property type="entry name" value="UDG"/>
    <property type="match status" value="1"/>
</dbReference>
<evidence type="ECO:0000259" key="1">
    <source>
        <dbReference type="SMART" id="SM00986"/>
    </source>
</evidence>
<evidence type="ECO:0000313" key="2">
    <source>
        <dbReference type="EMBL" id="TMO68840.1"/>
    </source>
</evidence>
<dbReference type="SMART" id="SM00987">
    <property type="entry name" value="UreE_C"/>
    <property type="match status" value="1"/>
</dbReference>
<evidence type="ECO:0000313" key="3">
    <source>
        <dbReference type="Proteomes" id="UP000307217"/>
    </source>
</evidence>
<proteinExistence type="predicted"/>
<organism evidence="2 3">
    <name type="scientific">Pseudoalteromonas aurantia</name>
    <dbReference type="NCBI Taxonomy" id="43654"/>
    <lineage>
        <taxon>Bacteria</taxon>
        <taxon>Pseudomonadati</taxon>
        <taxon>Pseudomonadota</taxon>
        <taxon>Gammaproteobacteria</taxon>
        <taxon>Alteromonadales</taxon>
        <taxon>Pseudoalteromonadaceae</taxon>
        <taxon>Pseudoalteromonas</taxon>
    </lineage>
</organism>
<feature type="domain" description="Uracil-DNA glycosylase-like" evidence="1">
    <location>
        <begin position="24"/>
        <end position="179"/>
    </location>
</feature>
<dbReference type="InterPro" id="IPR005122">
    <property type="entry name" value="Uracil-DNA_glycosylase-like"/>
</dbReference>
<dbReference type="SUPFAM" id="SSF52141">
    <property type="entry name" value="Uracil-DNA glycosylase-like"/>
    <property type="match status" value="1"/>
</dbReference>
<reference evidence="2 3" key="1">
    <citation type="submission" date="2018-01" db="EMBL/GenBank/DDBJ databases">
        <authorList>
            <person name="Paulsen S."/>
            <person name="Gram L.K."/>
        </authorList>
    </citation>
    <scope>NUCLEOTIDE SEQUENCE [LARGE SCALE GENOMIC DNA]</scope>
    <source>
        <strain evidence="2 3">S3790</strain>
    </source>
</reference>
<dbReference type="Gene3D" id="3.40.470.10">
    <property type="entry name" value="Uracil-DNA glycosylase-like domain"/>
    <property type="match status" value="1"/>
</dbReference>
<dbReference type="InterPro" id="IPR036895">
    <property type="entry name" value="Uracil-DNA_glycosylase-like_sf"/>
</dbReference>
<dbReference type="CDD" id="cd10033">
    <property type="entry name" value="UDG_like"/>
    <property type="match status" value="1"/>
</dbReference>
<gene>
    <name evidence="2" type="ORF">CWC19_07960</name>
</gene>
<sequence>MTILDEIKQCKICHDNLPLGANPTIQGSTNARILVAGQAPSKNVHLTNKPFNDASGVRLRSWLNVTRDVFYNPKIFAIVPMAFCYPGKGKSGDLPPPPICAQKWRKTLLQYFNKVELTIVIGQYAQQYHFANFTSVTEQTKQWQTQLPNIIALPHPSPRNRHWLEKNSWFERDVIPILQTTTHKIITKIK</sequence>
<dbReference type="Pfam" id="PF03167">
    <property type="entry name" value="UDG"/>
    <property type="match status" value="1"/>
</dbReference>